<comment type="caution">
    <text evidence="2">The sequence shown here is derived from an EMBL/GenBank/DDBJ whole genome shotgun (WGS) entry which is preliminary data.</text>
</comment>
<keyword evidence="1" id="KW-0472">Membrane</keyword>
<organism evidence="2">
    <name type="scientific">marine sediment metagenome</name>
    <dbReference type="NCBI Taxonomy" id="412755"/>
    <lineage>
        <taxon>unclassified sequences</taxon>
        <taxon>metagenomes</taxon>
        <taxon>ecological metagenomes</taxon>
    </lineage>
</organism>
<reference evidence="2" key="1">
    <citation type="journal article" date="2015" name="Nature">
        <title>Complex archaea that bridge the gap between prokaryotes and eukaryotes.</title>
        <authorList>
            <person name="Spang A."/>
            <person name="Saw J.H."/>
            <person name="Jorgensen S.L."/>
            <person name="Zaremba-Niedzwiedzka K."/>
            <person name="Martijn J."/>
            <person name="Lind A.E."/>
            <person name="van Eijk R."/>
            <person name="Schleper C."/>
            <person name="Guy L."/>
            <person name="Ettema T.J."/>
        </authorList>
    </citation>
    <scope>NUCLEOTIDE SEQUENCE</scope>
</reference>
<evidence type="ECO:0000313" key="2">
    <source>
        <dbReference type="EMBL" id="KKN90619.1"/>
    </source>
</evidence>
<dbReference type="AlphaFoldDB" id="A0A0F9UG19"/>
<protein>
    <submittedName>
        <fullName evidence="2">Uncharacterized protein</fullName>
    </submittedName>
</protein>
<sequence>MSRSQPENRLKVHWDLKGKRLELSADGTLGVTAVCLAIVVIGIALARLL</sequence>
<proteinExistence type="predicted"/>
<evidence type="ECO:0000256" key="1">
    <source>
        <dbReference type="SAM" id="Phobius"/>
    </source>
</evidence>
<gene>
    <name evidence="2" type="ORF">LCGC14_0225620</name>
</gene>
<accession>A0A0F9UG19</accession>
<name>A0A0F9UG19_9ZZZZ</name>
<keyword evidence="1" id="KW-1133">Transmembrane helix</keyword>
<feature type="transmembrane region" description="Helical" evidence="1">
    <location>
        <begin position="21"/>
        <end position="46"/>
    </location>
</feature>
<keyword evidence="1" id="KW-0812">Transmembrane</keyword>
<dbReference type="EMBL" id="LAZR01000108">
    <property type="protein sequence ID" value="KKN90619.1"/>
    <property type="molecule type" value="Genomic_DNA"/>
</dbReference>